<evidence type="ECO:0000313" key="3">
    <source>
        <dbReference type="EMBL" id="KAI1234649.1"/>
    </source>
</evidence>
<dbReference type="Proteomes" id="UP000618051">
    <property type="component" value="Unassembled WGS sequence"/>
</dbReference>
<reference evidence="2" key="1">
    <citation type="submission" date="2020-10" db="EMBL/GenBank/DDBJ databases">
        <title>Feather gene expression reveals the developmental basis of iridescence in African starlings.</title>
        <authorList>
            <person name="Rubenstein D.R."/>
        </authorList>
    </citation>
    <scope>NUCLEOTIDE SEQUENCE</scope>
    <source>
        <strain evidence="2">SS15</strain>
        <tissue evidence="2">Liver</tissue>
    </source>
</reference>
<keyword evidence="4" id="KW-1185">Reference proteome</keyword>
<name>A0A835ND79_9PASS</name>
<dbReference type="AlphaFoldDB" id="A0A835ND79"/>
<gene>
    <name evidence="3" type="ORF">IHE44_0003021</name>
    <name evidence="2" type="ORF">IHE44_012453</name>
</gene>
<feature type="region of interest" description="Disordered" evidence="1">
    <location>
        <begin position="90"/>
        <end position="151"/>
    </location>
</feature>
<protein>
    <submittedName>
        <fullName evidence="2">Zinc finger protein 185</fullName>
    </submittedName>
</protein>
<sequence>AEHTQVSSSKQGSASPGPALSAGALIPPTDEDRRRIIRQMKVCTGCWETPSPQSCCSPAGQVLILQAPAWIPHQGGVHQDHRQELTRSLFTFQPGTEKKGQSRSPSGYRMTTEDYKKLAPYNVRQKSGDEEDSPFSADEHKKRAEAANSVLRRSAGRERAYVLSAAKKSNGLGQQIPGAQGEQFLEKGRML</sequence>
<feature type="region of interest" description="Disordered" evidence="1">
    <location>
        <begin position="1"/>
        <end position="31"/>
    </location>
</feature>
<proteinExistence type="predicted"/>
<evidence type="ECO:0000313" key="2">
    <source>
        <dbReference type="EMBL" id="KAG0113018.1"/>
    </source>
</evidence>
<evidence type="ECO:0000313" key="4">
    <source>
        <dbReference type="Proteomes" id="UP000618051"/>
    </source>
</evidence>
<dbReference type="OrthoDB" id="8909291at2759"/>
<organism evidence="2">
    <name type="scientific">Lamprotornis superbus</name>
    <dbReference type="NCBI Taxonomy" id="245042"/>
    <lineage>
        <taxon>Eukaryota</taxon>
        <taxon>Metazoa</taxon>
        <taxon>Chordata</taxon>
        <taxon>Craniata</taxon>
        <taxon>Vertebrata</taxon>
        <taxon>Euteleostomi</taxon>
        <taxon>Archelosauria</taxon>
        <taxon>Archosauria</taxon>
        <taxon>Dinosauria</taxon>
        <taxon>Saurischia</taxon>
        <taxon>Theropoda</taxon>
        <taxon>Coelurosauria</taxon>
        <taxon>Aves</taxon>
        <taxon>Neognathae</taxon>
        <taxon>Neoaves</taxon>
        <taxon>Telluraves</taxon>
        <taxon>Australaves</taxon>
        <taxon>Passeriformes</taxon>
        <taxon>Sturnidae</taxon>
        <taxon>Lamprotornis</taxon>
    </lineage>
</organism>
<feature type="non-terminal residue" evidence="2">
    <location>
        <position position="191"/>
    </location>
</feature>
<dbReference type="EMBL" id="JADDUC010000608">
    <property type="protein sequence ID" value="KAG0113018.1"/>
    <property type="molecule type" value="Genomic_DNA"/>
</dbReference>
<evidence type="ECO:0000256" key="1">
    <source>
        <dbReference type="SAM" id="MobiDB-lite"/>
    </source>
</evidence>
<dbReference type="EMBL" id="JADDUC020000014">
    <property type="protein sequence ID" value="KAI1234649.1"/>
    <property type="molecule type" value="Genomic_DNA"/>
</dbReference>
<feature type="compositionally biased region" description="Low complexity" evidence="1">
    <location>
        <begin position="12"/>
        <end position="25"/>
    </location>
</feature>
<dbReference type="InterPro" id="IPR052621">
    <property type="entry name" value="Cell_Prolif/Cornif_Regul"/>
</dbReference>
<reference evidence="3" key="3">
    <citation type="submission" date="2022-01" db="EMBL/GenBank/DDBJ databases">
        <authorList>
            <person name="Rubenstein D.R."/>
        </authorList>
    </citation>
    <scope>NUCLEOTIDE SEQUENCE</scope>
    <source>
        <strain evidence="3">SS15</strain>
        <tissue evidence="3">Liver</tissue>
    </source>
</reference>
<dbReference type="PANTHER" id="PTHR15468">
    <property type="entry name" value="ZNF185"/>
    <property type="match status" value="1"/>
</dbReference>
<accession>A0A835ND79</accession>
<comment type="caution">
    <text evidence="2">The sequence shown here is derived from an EMBL/GenBank/DDBJ whole genome shotgun (WGS) entry which is preliminary data.</text>
</comment>
<dbReference type="PANTHER" id="PTHR15468:SF2">
    <property type="entry name" value="ZINC FINGER PROTEIN 185"/>
    <property type="match status" value="1"/>
</dbReference>
<feature type="region of interest" description="Disordered" evidence="1">
    <location>
        <begin position="167"/>
        <end position="191"/>
    </location>
</feature>
<feature type="non-terminal residue" evidence="2">
    <location>
        <position position="1"/>
    </location>
</feature>
<feature type="compositionally biased region" description="Polar residues" evidence="1">
    <location>
        <begin position="1"/>
        <end position="11"/>
    </location>
</feature>
<reference evidence="3 4" key="2">
    <citation type="journal article" date="2021" name="J. Hered.">
        <title>Feather Gene Expression Elucidates the Developmental Basis of Plumage Iridescence in African Starlings.</title>
        <authorList>
            <person name="Rubenstein D.R."/>
            <person name="Corvelo A."/>
            <person name="MacManes M.D."/>
            <person name="Maia R."/>
            <person name="Narzisi G."/>
            <person name="Rousaki A."/>
            <person name="Vandenabeele P."/>
            <person name="Shawkey M.D."/>
            <person name="Solomon J."/>
        </authorList>
    </citation>
    <scope>NUCLEOTIDE SEQUENCE [LARGE SCALE GENOMIC DNA]</scope>
    <source>
        <strain evidence="3">SS15</strain>
    </source>
</reference>